<protein>
    <submittedName>
        <fullName evidence="2">HAD-IIB family hydrolase</fullName>
    </submittedName>
</protein>
<feature type="compositionally biased region" description="Basic residues" evidence="1">
    <location>
        <begin position="1"/>
        <end position="17"/>
    </location>
</feature>
<dbReference type="PANTHER" id="PTHR10000:SF8">
    <property type="entry name" value="HAD SUPERFAMILY HYDROLASE-LIKE, TYPE 3"/>
    <property type="match status" value="1"/>
</dbReference>
<evidence type="ECO:0000313" key="3">
    <source>
        <dbReference type="Proteomes" id="UP000315995"/>
    </source>
</evidence>
<dbReference type="InterPro" id="IPR036412">
    <property type="entry name" value="HAD-like_sf"/>
</dbReference>
<dbReference type="OrthoDB" id="9790031at2"/>
<feature type="region of interest" description="Disordered" evidence="1">
    <location>
        <begin position="1"/>
        <end position="48"/>
    </location>
</feature>
<dbReference type="GO" id="GO:0016791">
    <property type="term" value="F:phosphatase activity"/>
    <property type="evidence" value="ECO:0007669"/>
    <property type="project" value="TreeGrafter"/>
</dbReference>
<accession>A0A5B8Y9X7</accession>
<keyword evidence="2" id="KW-0378">Hydrolase</keyword>
<dbReference type="NCBIfam" id="TIGR01484">
    <property type="entry name" value="HAD-SF-IIB"/>
    <property type="match status" value="1"/>
</dbReference>
<accession>A0A4Y6PUF4</accession>
<proteinExistence type="predicted"/>
<gene>
    <name evidence="2" type="ORF">FIV42_14755</name>
</gene>
<keyword evidence="3" id="KW-1185">Reference proteome</keyword>
<dbReference type="InterPro" id="IPR006379">
    <property type="entry name" value="HAD-SF_hydro_IIB"/>
</dbReference>
<reference evidence="2 3" key="1">
    <citation type="submission" date="2019-06" db="EMBL/GenBank/DDBJ databases">
        <title>Persicimonas caeni gen. nov., sp. nov., a predatory bacterium isolated from solar saltern.</title>
        <authorList>
            <person name="Wang S."/>
        </authorList>
    </citation>
    <scope>NUCLEOTIDE SEQUENCE [LARGE SCALE GENOMIC DNA]</scope>
    <source>
        <strain evidence="2 3">YN101</strain>
    </source>
</reference>
<dbReference type="EMBL" id="CP041186">
    <property type="protein sequence ID" value="QDG51952.1"/>
    <property type="molecule type" value="Genomic_DNA"/>
</dbReference>
<dbReference type="Gene3D" id="3.40.50.1000">
    <property type="entry name" value="HAD superfamily/HAD-like"/>
    <property type="match status" value="1"/>
</dbReference>
<name>A0A4Y6PUF4_PERCE</name>
<dbReference type="GO" id="GO:0005829">
    <property type="term" value="C:cytosol"/>
    <property type="evidence" value="ECO:0007669"/>
    <property type="project" value="TreeGrafter"/>
</dbReference>
<dbReference type="Proteomes" id="UP000315995">
    <property type="component" value="Chromosome"/>
</dbReference>
<dbReference type="GO" id="GO:0000287">
    <property type="term" value="F:magnesium ion binding"/>
    <property type="evidence" value="ECO:0007669"/>
    <property type="project" value="TreeGrafter"/>
</dbReference>
<dbReference type="SUPFAM" id="SSF56784">
    <property type="entry name" value="HAD-like"/>
    <property type="match status" value="1"/>
</dbReference>
<feature type="compositionally biased region" description="Low complexity" evidence="1">
    <location>
        <begin position="18"/>
        <end position="45"/>
    </location>
</feature>
<dbReference type="AlphaFoldDB" id="A0A4Y6PUF4"/>
<evidence type="ECO:0000256" key="1">
    <source>
        <dbReference type="SAM" id="MobiDB-lite"/>
    </source>
</evidence>
<evidence type="ECO:0000313" key="2">
    <source>
        <dbReference type="EMBL" id="QDG51952.1"/>
    </source>
</evidence>
<dbReference type="Gene3D" id="3.30.1240.10">
    <property type="match status" value="1"/>
</dbReference>
<dbReference type="PANTHER" id="PTHR10000">
    <property type="entry name" value="PHOSPHOSERINE PHOSPHATASE"/>
    <property type="match status" value="1"/>
</dbReference>
<dbReference type="Pfam" id="PF08282">
    <property type="entry name" value="Hydrolase_3"/>
    <property type="match status" value="1"/>
</dbReference>
<feature type="region of interest" description="Disordered" evidence="1">
    <location>
        <begin position="62"/>
        <end position="86"/>
    </location>
</feature>
<organism evidence="2 3">
    <name type="scientific">Persicimonas caeni</name>
    <dbReference type="NCBI Taxonomy" id="2292766"/>
    <lineage>
        <taxon>Bacteria</taxon>
        <taxon>Deltaproteobacteria</taxon>
        <taxon>Bradymonadales</taxon>
        <taxon>Bradymonadaceae</taxon>
        <taxon>Persicimonas</taxon>
    </lineage>
</organism>
<dbReference type="InterPro" id="IPR023214">
    <property type="entry name" value="HAD_sf"/>
</dbReference>
<feature type="compositionally biased region" description="Basic residues" evidence="1">
    <location>
        <begin position="62"/>
        <end position="74"/>
    </location>
</feature>
<sequence>MRRSRRTFPRARGRRRSPPNSATSACSSPTATRASSTSTGIATRAPRSRRISRRWARFWVRIRRPPPRSKRRPSSRPPKIQPSKSAARATVWAQEVSFNVSLVLLDIDGTLLGADGGVDAAIWSAAERLRDAGLRLAVCTGRTHSGVALDIARRLDAGAPHIFHNGALVTTADAEPKLLHSAPLGADVLRRLVGHARRLEATIEFYTAGEVYVDRITTECARHAEVLDIAPVERDLEGVLIDEEVIRAHWIIDPALLDQALAVDLPACNASSATSPALPKDAFISVTSAHVSKGTGAVFAAEHLGVDLADVVGVGDSMSDIPMLDAVGHPFAMADGDPQVCERFRTCGPVDQNGVIEALEFALRRCGDLQPS</sequence>